<gene>
    <name evidence="8" type="ORF">PEVE_00029149</name>
</gene>
<evidence type="ECO:0000313" key="8">
    <source>
        <dbReference type="EMBL" id="CAH3194982.1"/>
    </source>
</evidence>
<proteinExistence type="predicted"/>
<accession>A0ABN8SVU0</accession>
<keyword evidence="3" id="KW-0862">Zinc</keyword>
<organism evidence="8 9">
    <name type="scientific">Porites evermanni</name>
    <dbReference type="NCBI Taxonomy" id="104178"/>
    <lineage>
        <taxon>Eukaryota</taxon>
        <taxon>Metazoa</taxon>
        <taxon>Cnidaria</taxon>
        <taxon>Anthozoa</taxon>
        <taxon>Hexacorallia</taxon>
        <taxon>Scleractinia</taxon>
        <taxon>Fungiina</taxon>
        <taxon>Poritidae</taxon>
        <taxon>Porites</taxon>
    </lineage>
</organism>
<reference evidence="8 9" key="1">
    <citation type="submission" date="2022-05" db="EMBL/GenBank/DDBJ databases">
        <authorList>
            <consortium name="Genoscope - CEA"/>
            <person name="William W."/>
        </authorList>
    </citation>
    <scope>NUCLEOTIDE SEQUENCE [LARGE SCALE GENOMIC DNA]</scope>
</reference>
<dbReference type="InterPro" id="IPR006612">
    <property type="entry name" value="THAP_Znf"/>
</dbReference>
<evidence type="ECO:0000259" key="7">
    <source>
        <dbReference type="PROSITE" id="PS50950"/>
    </source>
</evidence>
<sequence length="300" mass="35014">MPGVKCSVFSCGSCKRTKGMGIWKLPLAKDEAHGKWRDEWLGEIKKTREMDQNFREQLKNDRIYTCERHFAPEDIEIFHSEKMTKKKPRFDALPTLNLPKKRHESRKPTPRPERSIVKDNKEPLPNRYYKGFNELCQGVKSLKSLKNWKMKIKEDSTLLKKRLDPYVLPQLEIVVDDSLGFTVKVFGSYLPEDHPIYLQYRRTVQNVTVSNLIKELEGYRLCDGVSTLELSGKMFHHVIPVIHDSLGEEEEEQQFPHRGFWRAKGCLLLYQQVDICNECDEFVSSVENARKGKESRSAKP</sequence>
<feature type="domain" description="THAP-type" evidence="7">
    <location>
        <begin position="1"/>
        <end position="97"/>
    </location>
</feature>
<evidence type="ECO:0000256" key="2">
    <source>
        <dbReference type="ARBA" id="ARBA00022771"/>
    </source>
</evidence>
<dbReference type="Pfam" id="PF05485">
    <property type="entry name" value="THAP"/>
    <property type="match status" value="1"/>
</dbReference>
<comment type="caution">
    <text evidence="8">The sequence shown here is derived from an EMBL/GenBank/DDBJ whole genome shotgun (WGS) entry which is preliminary data.</text>
</comment>
<keyword evidence="2 5" id="KW-0863">Zinc-finger</keyword>
<evidence type="ECO:0000256" key="1">
    <source>
        <dbReference type="ARBA" id="ARBA00022723"/>
    </source>
</evidence>
<feature type="non-terminal residue" evidence="8">
    <location>
        <position position="300"/>
    </location>
</feature>
<evidence type="ECO:0000256" key="6">
    <source>
        <dbReference type="SAM" id="MobiDB-lite"/>
    </source>
</evidence>
<keyword evidence="1" id="KW-0479">Metal-binding</keyword>
<evidence type="ECO:0000256" key="3">
    <source>
        <dbReference type="ARBA" id="ARBA00022833"/>
    </source>
</evidence>
<evidence type="ECO:0000313" key="9">
    <source>
        <dbReference type="Proteomes" id="UP001159427"/>
    </source>
</evidence>
<dbReference type="SUPFAM" id="SSF57716">
    <property type="entry name" value="Glucocorticoid receptor-like (DNA-binding domain)"/>
    <property type="match status" value="1"/>
</dbReference>
<dbReference type="SMART" id="SM00980">
    <property type="entry name" value="THAP"/>
    <property type="match status" value="1"/>
</dbReference>
<feature type="compositionally biased region" description="Basic and acidic residues" evidence="6">
    <location>
        <begin position="106"/>
        <end position="122"/>
    </location>
</feature>
<keyword evidence="4 5" id="KW-0238">DNA-binding</keyword>
<keyword evidence="9" id="KW-1185">Reference proteome</keyword>
<evidence type="ECO:0000256" key="5">
    <source>
        <dbReference type="PROSITE-ProRule" id="PRU00309"/>
    </source>
</evidence>
<name>A0ABN8SVU0_9CNID</name>
<protein>
    <recommendedName>
        <fullName evidence="7">THAP-type domain-containing protein</fullName>
    </recommendedName>
</protein>
<dbReference type="PROSITE" id="PS50950">
    <property type="entry name" value="ZF_THAP"/>
    <property type="match status" value="1"/>
</dbReference>
<dbReference type="Proteomes" id="UP001159427">
    <property type="component" value="Unassembled WGS sequence"/>
</dbReference>
<dbReference type="EMBL" id="CALNXI010004057">
    <property type="protein sequence ID" value="CAH3194982.1"/>
    <property type="molecule type" value="Genomic_DNA"/>
</dbReference>
<feature type="region of interest" description="Disordered" evidence="6">
    <location>
        <begin position="89"/>
        <end position="122"/>
    </location>
</feature>
<evidence type="ECO:0000256" key="4">
    <source>
        <dbReference type="ARBA" id="ARBA00023125"/>
    </source>
</evidence>